<evidence type="ECO:0000256" key="5">
    <source>
        <dbReference type="ARBA" id="ARBA00022984"/>
    </source>
</evidence>
<keyword evidence="8" id="KW-0472">Membrane</keyword>
<dbReference type="Pfam" id="PF05569">
    <property type="entry name" value="Peptidase_M56"/>
    <property type="match status" value="1"/>
</dbReference>
<feature type="transmembrane region" description="Helical" evidence="8">
    <location>
        <begin position="301"/>
        <end position="323"/>
    </location>
</feature>
<dbReference type="InterPro" id="IPR012338">
    <property type="entry name" value="Beta-lactam/transpept-like"/>
</dbReference>
<sequence>MSTTLAILVPAVGWALLHFLWKGALLSLAAALFLRLTRGGRPQVRYIVLCTALVLCVLVPFVDGYRQFTEMTAATATVDPVPVMPIWVPQPAAPALLEDPMLWVVVGWLFGVCLMMVRVVVGLAWVHRLAHASHACANDAWQACVSALAQRCGIRRPIRVRVVPHLPSPVAAGWWRPVVLVPASLLTQMPPDLIEALLAHEVAHIRRFDYLVNLMQRAIEALLFYHPGVWWLSGRIRVERELIADELAASLTGNPRHLALALNQLSQQQGVEAVPAGAAVWAHGGVLSERIRRLVRPQQPAGWASVGLTVALGAALVVSAVVVPQYVGAAFAREALSVSDDAQRMLAHASAIGKVEALVGLIQSKHVYVVEDGSGKVLLQRDADSVVPIASLTKLMTAMVVLDARPELNRVVQIAPADAGTPALRRAGVPVGTNLALRDVMQLALMSSDNRAAYALARTYPGGVPAFERALQAKIAALGLTHTVLNEPTGLSAHNRSTASDIAIIAKAAADYPEIRRDTTYTSETLQINGQPVEYRNTNPLVGVRGWDIQLSKTGFTDEAGRCLIMQIRSAGTSITMVLLNGHRAVTVPTMS</sequence>
<evidence type="ECO:0000256" key="4">
    <source>
        <dbReference type="ARBA" id="ARBA00022960"/>
    </source>
</evidence>
<evidence type="ECO:0000256" key="3">
    <source>
        <dbReference type="ARBA" id="ARBA00022801"/>
    </source>
</evidence>
<comment type="caution">
    <text evidence="11">The sequence shown here is derived from an EMBL/GenBank/DDBJ whole genome shotgun (WGS) entry which is preliminary data.</text>
</comment>
<dbReference type="RefSeq" id="WP_316681081.1">
    <property type="nucleotide sequence ID" value="NZ_CATZLL010000006.1"/>
</dbReference>
<dbReference type="InterPro" id="IPR001967">
    <property type="entry name" value="Peptidase_S11_N"/>
</dbReference>
<protein>
    <submittedName>
        <fullName evidence="11">Protease HtpX</fullName>
        <ecNumber evidence="11">3.4.24.-</ecNumber>
    </submittedName>
</protein>
<dbReference type="InterPro" id="IPR018044">
    <property type="entry name" value="Peptidase_S11"/>
</dbReference>
<dbReference type="GO" id="GO:0006508">
    <property type="term" value="P:proteolysis"/>
    <property type="evidence" value="ECO:0007669"/>
    <property type="project" value="UniProtKB-KW"/>
</dbReference>
<dbReference type="PANTHER" id="PTHR34978:SF3">
    <property type="entry name" value="SLR0241 PROTEIN"/>
    <property type="match status" value="1"/>
</dbReference>
<keyword evidence="8" id="KW-1133">Transmembrane helix</keyword>
<name>A0ABN9JJC9_9RALS</name>
<reference evidence="11 12" key="1">
    <citation type="submission" date="2023-07" db="EMBL/GenBank/DDBJ databases">
        <authorList>
            <person name="Peeters C."/>
        </authorList>
    </citation>
    <scope>NUCLEOTIDE SEQUENCE [LARGE SCALE GENOMIC DNA]</scope>
    <source>
        <strain evidence="11 12">LMG 18101</strain>
    </source>
</reference>
<evidence type="ECO:0000256" key="1">
    <source>
        <dbReference type="ARBA" id="ARBA00007164"/>
    </source>
</evidence>
<dbReference type="PANTHER" id="PTHR34978">
    <property type="entry name" value="POSSIBLE SENSOR-TRANSDUCER PROTEIN BLAR"/>
    <property type="match status" value="1"/>
</dbReference>
<proteinExistence type="inferred from homology"/>
<evidence type="ECO:0000256" key="7">
    <source>
        <dbReference type="RuleBase" id="RU004016"/>
    </source>
</evidence>
<feature type="transmembrane region" description="Helical" evidence="8">
    <location>
        <begin position="101"/>
        <end position="126"/>
    </location>
</feature>
<dbReference type="InterPro" id="IPR008756">
    <property type="entry name" value="Peptidase_M56"/>
</dbReference>
<dbReference type="CDD" id="cd07341">
    <property type="entry name" value="M56_BlaR1_MecR1_like"/>
    <property type="match status" value="1"/>
</dbReference>
<keyword evidence="3 11" id="KW-0378">Hydrolase</keyword>
<dbReference type="PRINTS" id="PR00725">
    <property type="entry name" value="DADACBPTASE1"/>
</dbReference>
<evidence type="ECO:0000259" key="9">
    <source>
        <dbReference type="Pfam" id="PF00768"/>
    </source>
</evidence>
<keyword evidence="5" id="KW-0573">Peptidoglycan synthesis</keyword>
<dbReference type="EC" id="3.4.24.-" evidence="11"/>
<keyword evidence="6" id="KW-0961">Cell wall biogenesis/degradation</keyword>
<feature type="transmembrane region" description="Helical" evidence="8">
    <location>
        <begin position="12"/>
        <end position="34"/>
    </location>
</feature>
<accession>A0ABN9JJC9</accession>
<evidence type="ECO:0000259" key="10">
    <source>
        <dbReference type="Pfam" id="PF05569"/>
    </source>
</evidence>
<evidence type="ECO:0000256" key="2">
    <source>
        <dbReference type="ARBA" id="ARBA00022729"/>
    </source>
</evidence>
<dbReference type="Pfam" id="PF00768">
    <property type="entry name" value="Peptidase_S11"/>
    <property type="match status" value="1"/>
</dbReference>
<feature type="domain" description="Peptidase S11 D-alanyl-D-alanine carboxypeptidase A N-terminal" evidence="9">
    <location>
        <begin position="362"/>
        <end position="582"/>
    </location>
</feature>
<comment type="similarity">
    <text evidence="1 7">Belongs to the peptidase S11 family.</text>
</comment>
<dbReference type="Gene3D" id="3.30.2010.10">
    <property type="entry name" value="Metalloproteases ('zincins'), catalytic domain"/>
    <property type="match status" value="1"/>
</dbReference>
<keyword evidence="11" id="KW-0645">Protease</keyword>
<dbReference type="Gene3D" id="3.40.710.10">
    <property type="entry name" value="DD-peptidase/beta-lactamase superfamily"/>
    <property type="match status" value="1"/>
</dbReference>
<dbReference type="Proteomes" id="UP001189757">
    <property type="component" value="Unassembled WGS sequence"/>
</dbReference>
<evidence type="ECO:0000256" key="8">
    <source>
        <dbReference type="SAM" id="Phobius"/>
    </source>
</evidence>
<keyword evidence="12" id="KW-1185">Reference proteome</keyword>
<evidence type="ECO:0000256" key="6">
    <source>
        <dbReference type="ARBA" id="ARBA00023316"/>
    </source>
</evidence>
<gene>
    <name evidence="11" type="primary">htpX_2</name>
    <name evidence="11" type="ORF">LMG18101_02143</name>
</gene>
<keyword evidence="8" id="KW-0812">Transmembrane</keyword>
<dbReference type="EMBL" id="CATZLL010000006">
    <property type="protein sequence ID" value="CAJ0814145.1"/>
    <property type="molecule type" value="Genomic_DNA"/>
</dbReference>
<evidence type="ECO:0000313" key="12">
    <source>
        <dbReference type="Proteomes" id="UP001189757"/>
    </source>
</evidence>
<feature type="transmembrane region" description="Helical" evidence="8">
    <location>
        <begin position="46"/>
        <end position="62"/>
    </location>
</feature>
<dbReference type="InterPro" id="IPR052173">
    <property type="entry name" value="Beta-lactam_resp_regulator"/>
</dbReference>
<keyword evidence="2" id="KW-0732">Signal</keyword>
<organism evidence="11 12">
    <name type="scientific">Ralstonia flaminis</name>
    <dbReference type="NCBI Taxonomy" id="3058597"/>
    <lineage>
        <taxon>Bacteria</taxon>
        <taxon>Pseudomonadati</taxon>
        <taxon>Pseudomonadota</taxon>
        <taxon>Betaproteobacteria</taxon>
        <taxon>Burkholderiales</taxon>
        <taxon>Burkholderiaceae</taxon>
        <taxon>Ralstonia</taxon>
    </lineage>
</organism>
<feature type="domain" description="Peptidase M56" evidence="10">
    <location>
        <begin position="102"/>
        <end position="251"/>
    </location>
</feature>
<keyword evidence="4" id="KW-0133">Cell shape</keyword>
<dbReference type="SUPFAM" id="SSF56601">
    <property type="entry name" value="beta-lactamase/transpeptidase-like"/>
    <property type="match status" value="1"/>
</dbReference>
<evidence type="ECO:0000313" key="11">
    <source>
        <dbReference type="EMBL" id="CAJ0814145.1"/>
    </source>
</evidence>
<dbReference type="GO" id="GO:0008233">
    <property type="term" value="F:peptidase activity"/>
    <property type="evidence" value="ECO:0007669"/>
    <property type="project" value="UniProtKB-KW"/>
</dbReference>